<accession>A0A7Y9ULZ2</accession>
<dbReference type="Proteomes" id="UP000544110">
    <property type="component" value="Unassembled WGS sequence"/>
</dbReference>
<evidence type="ECO:0000313" key="3">
    <source>
        <dbReference type="EMBL" id="NYG54881.1"/>
    </source>
</evidence>
<dbReference type="Gene3D" id="2.30.180.10">
    <property type="entry name" value="FAS1 domain"/>
    <property type="match status" value="1"/>
</dbReference>
<dbReference type="AlphaFoldDB" id="A0A7Y9ULZ2"/>
<keyword evidence="4" id="KW-1185">Reference proteome</keyword>
<dbReference type="InterPro" id="IPR036378">
    <property type="entry name" value="FAS1_dom_sf"/>
</dbReference>
<keyword evidence="1" id="KW-0732">Signal</keyword>
<evidence type="ECO:0000313" key="4">
    <source>
        <dbReference type="Proteomes" id="UP000544110"/>
    </source>
</evidence>
<feature type="domain" description="FAS1" evidence="2">
    <location>
        <begin position="47"/>
        <end position="210"/>
    </location>
</feature>
<dbReference type="SMART" id="SM00554">
    <property type="entry name" value="FAS1"/>
    <property type="match status" value="1"/>
</dbReference>
<reference evidence="3 4" key="1">
    <citation type="submission" date="2020-07" db="EMBL/GenBank/DDBJ databases">
        <title>Sequencing the genomes of 1000 actinobacteria strains.</title>
        <authorList>
            <person name="Klenk H.-P."/>
        </authorList>
    </citation>
    <scope>NUCLEOTIDE SEQUENCE [LARGE SCALE GENOMIC DNA]</scope>
    <source>
        <strain evidence="3 4">DSM 24552</strain>
    </source>
</reference>
<organism evidence="3 4">
    <name type="scientific">Nocardioides perillae</name>
    <dbReference type="NCBI Taxonomy" id="1119534"/>
    <lineage>
        <taxon>Bacteria</taxon>
        <taxon>Bacillati</taxon>
        <taxon>Actinomycetota</taxon>
        <taxon>Actinomycetes</taxon>
        <taxon>Propionibacteriales</taxon>
        <taxon>Nocardioidaceae</taxon>
        <taxon>Nocardioides</taxon>
    </lineage>
</organism>
<gene>
    <name evidence="3" type="ORF">BJ989_001185</name>
</gene>
<comment type="caution">
    <text evidence="3">The sequence shown here is derived from an EMBL/GenBank/DDBJ whole genome shotgun (WGS) entry which is preliminary data.</text>
</comment>
<feature type="signal peptide" evidence="1">
    <location>
        <begin position="1"/>
        <end position="20"/>
    </location>
</feature>
<protein>
    <submittedName>
        <fullName evidence="3">Putative surface protein with fasciclin (FAS1) repeats</fullName>
    </submittedName>
</protein>
<feature type="chain" id="PRO_5039510147" evidence="1">
    <location>
        <begin position="21"/>
        <end position="215"/>
    </location>
</feature>
<sequence>MKIRSLVAAVAAATSLSLTAAAVPAAATDSRAADARAGQRSLVQVLSADGNRFDRNPTDFDVLERAVRAVLAAKPDSPVGLLADGSVRLTAFLPTDRAFRRLVEDLTGRHVAREADVFAAVARTYDADTIEAVLLYHVVPGAPISRSAARSSDGARLTTALEGAGVRVDVRRKGQVFLLDRDPDDLNARISKFNINQGNRQIAHRIDRVLRPLDL</sequence>
<dbReference type="RefSeq" id="WP_179517422.1">
    <property type="nucleotide sequence ID" value="NZ_JACCAC010000001.1"/>
</dbReference>
<dbReference type="EMBL" id="JACCAC010000001">
    <property type="protein sequence ID" value="NYG54881.1"/>
    <property type="molecule type" value="Genomic_DNA"/>
</dbReference>
<proteinExistence type="predicted"/>
<evidence type="ECO:0000259" key="2">
    <source>
        <dbReference type="PROSITE" id="PS50213"/>
    </source>
</evidence>
<evidence type="ECO:0000256" key="1">
    <source>
        <dbReference type="SAM" id="SignalP"/>
    </source>
</evidence>
<dbReference type="PROSITE" id="PS50213">
    <property type="entry name" value="FAS1"/>
    <property type="match status" value="1"/>
</dbReference>
<name>A0A7Y9ULZ2_9ACTN</name>
<dbReference type="InterPro" id="IPR000782">
    <property type="entry name" value="FAS1_domain"/>
</dbReference>
<dbReference type="Pfam" id="PF02469">
    <property type="entry name" value="Fasciclin"/>
    <property type="match status" value="1"/>
</dbReference>
<dbReference type="SUPFAM" id="SSF82153">
    <property type="entry name" value="FAS1 domain"/>
    <property type="match status" value="1"/>
</dbReference>